<sequence length="241" mass="27805">MKKWIVVVGLMGMMFSACQTQNAFTENNNEPAQVSLTMRDVIPAMAPKTPEVKAQQQQFLKVNVSRFKNRKLASDFYVLHGQRTFNANKLDSATIFFNRAWLMDSTNADVFWGYGLIYGKQEKYDRALFILYRALENDTDNPRLLTDIATTHLARFYQQSTPEDLSQSKKLLEQAIELEPENAADTYYKLAVNSYYLRDYAEAWTYLHQSIKEDKSKADETFIGALLEKERDPKGLYTASK</sequence>
<dbReference type="AlphaFoldDB" id="A0A399SDE0"/>
<feature type="repeat" description="TPR" evidence="1">
    <location>
        <begin position="108"/>
        <end position="141"/>
    </location>
</feature>
<dbReference type="SUPFAM" id="SSF48452">
    <property type="entry name" value="TPR-like"/>
    <property type="match status" value="1"/>
</dbReference>
<organism evidence="3 4">
    <name type="scientific">Pontibacter oryzae</name>
    <dbReference type="NCBI Taxonomy" id="2304593"/>
    <lineage>
        <taxon>Bacteria</taxon>
        <taxon>Pseudomonadati</taxon>
        <taxon>Bacteroidota</taxon>
        <taxon>Cytophagia</taxon>
        <taxon>Cytophagales</taxon>
        <taxon>Hymenobacteraceae</taxon>
        <taxon>Pontibacter</taxon>
    </lineage>
</organism>
<evidence type="ECO:0000256" key="2">
    <source>
        <dbReference type="SAM" id="SignalP"/>
    </source>
</evidence>
<evidence type="ECO:0000313" key="4">
    <source>
        <dbReference type="Proteomes" id="UP000266005"/>
    </source>
</evidence>
<evidence type="ECO:0000256" key="1">
    <source>
        <dbReference type="PROSITE-ProRule" id="PRU00339"/>
    </source>
</evidence>
<dbReference type="InterPro" id="IPR011990">
    <property type="entry name" value="TPR-like_helical_dom_sf"/>
</dbReference>
<name>A0A399SDE0_9BACT</name>
<gene>
    <name evidence="3" type="ORF">D1627_06760</name>
</gene>
<dbReference type="PROSITE" id="PS50005">
    <property type="entry name" value="TPR"/>
    <property type="match status" value="1"/>
</dbReference>
<keyword evidence="4" id="KW-1185">Reference proteome</keyword>
<protein>
    <submittedName>
        <fullName evidence="3">Uncharacterized protein</fullName>
    </submittedName>
</protein>
<dbReference type="OrthoDB" id="7058419at2"/>
<dbReference type="PROSITE" id="PS51257">
    <property type="entry name" value="PROKAR_LIPOPROTEIN"/>
    <property type="match status" value="1"/>
</dbReference>
<feature type="chain" id="PRO_5017189446" evidence="2">
    <location>
        <begin position="20"/>
        <end position="241"/>
    </location>
</feature>
<dbReference type="InterPro" id="IPR019734">
    <property type="entry name" value="TPR_rpt"/>
</dbReference>
<feature type="signal peptide" evidence="2">
    <location>
        <begin position="1"/>
        <end position="19"/>
    </location>
</feature>
<proteinExistence type="predicted"/>
<dbReference type="Pfam" id="PF13181">
    <property type="entry name" value="TPR_8"/>
    <property type="match status" value="1"/>
</dbReference>
<comment type="caution">
    <text evidence="3">The sequence shown here is derived from an EMBL/GenBank/DDBJ whole genome shotgun (WGS) entry which is preliminary data.</text>
</comment>
<dbReference type="EMBL" id="QWGE01000002">
    <property type="protein sequence ID" value="RIJ41720.1"/>
    <property type="molecule type" value="Genomic_DNA"/>
</dbReference>
<keyword evidence="1" id="KW-0802">TPR repeat</keyword>
<accession>A0A399SDE0</accession>
<dbReference type="RefSeq" id="WP_119431467.1">
    <property type="nucleotide sequence ID" value="NZ_QWGE01000002.1"/>
</dbReference>
<dbReference type="Proteomes" id="UP000266005">
    <property type="component" value="Unassembled WGS sequence"/>
</dbReference>
<reference evidence="4" key="1">
    <citation type="submission" date="2018-08" db="EMBL/GenBank/DDBJ databases">
        <title>Mucilaginibacter sp. MYSH2.</title>
        <authorList>
            <person name="Seo T."/>
        </authorList>
    </citation>
    <scope>NUCLEOTIDE SEQUENCE [LARGE SCALE GENOMIC DNA]</scope>
    <source>
        <strain evidence="4">KIRAN</strain>
    </source>
</reference>
<keyword evidence="2" id="KW-0732">Signal</keyword>
<evidence type="ECO:0000313" key="3">
    <source>
        <dbReference type="EMBL" id="RIJ41720.1"/>
    </source>
</evidence>
<dbReference type="SMART" id="SM00028">
    <property type="entry name" value="TPR"/>
    <property type="match status" value="3"/>
</dbReference>
<dbReference type="Gene3D" id="1.25.40.10">
    <property type="entry name" value="Tetratricopeptide repeat domain"/>
    <property type="match status" value="1"/>
</dbReference>